<gene>
    <name evidence="1" type="ORF">SAMN04488094_103236</name>
</gene>
<evidence type="ECO:0000313" key="1">
    <source>
        <dbReference type="EMBL" id="SFC25800.1"/>
    </source>
</evidence>
<dbReference type="RefSeq" id="WP_093360206.1">
    <property type="nucleotide sequence ID" value="NZ_FOLG01000003.1"/>
</dbReference>
<dbReference type="AlphaFoldDB" id="A0A1I1HXW9"/>
<dbReference type="OrthoDB" id="9792137at2"/>
<dbReference type="Gene3D" id="3.90.850.10">
    <property type="entry name" value="Fumarylacetoacetase-like, C-terminal domain"/>
    <property type="match status" value="1"/>
</dbReference>
<accession>A0A1I1HXW9</accession>
<organism evidence="1 2">
    <name type="scientific">Tropicimonas isoalkanivorans</name>
    <dbReference type="NCBI Taxonomy" id="441112"/>
    <lineage>
        <taxon>Bacteria</taxon>
        <taxon>Pseudomonadati</taxon>
        <taxon>Pseudomonadota</taxon>
        <taxon>Alphaproteobacteria</taxon>
        <taxon>Rhodobacterales</taxon>
        <taxon>Roseobacteraceae</taxon>
        <taxon>Tropicimonas</taxon>
    </lineage>
</organism>
<dbReference type="InterPro" id="IPR050772">
    <property type="entry name" value="Hydratase-Decarb/MhpD_sf"/>
</dbReference>
<sequence>MTTDSLTDVLINARRSGCSVPAVADLSLPPDEDAADRVQLEVVRSLGPIAGYKVFQVGEGEGKWGAIPATRILSSPAVTDAVASEQKVEAEIAFRFQQDLPPRDDGSAYSKEDVWAAVGSAFAAFELLQSRLIASSIDPLLVRADSMGNSGLVIGKEVPKWRSAVKPDVAVRLDIGDATAVDQRGGHPSGDPAHPLVWLVNALSRTDHWIKAGDIVTTGAFGGSHVIRPGETTIASIEGFESIRFSIERV</sequence>
<evidence type="ECO:0000313" key="2">
    <source>
        <dbReference type="Proteomes" id="UP000198728"/>
    </source>
</evidence>
<dbReference type="PANTHER" id="PTHR30143:SF0">
    <property type="entry name" value="2-KETO-4-PENTENOATE HYDRATASE"/>
    <property type="match status" value="1"/>
</dbReference>
<protein>
    <submittedName>
        <fullName evidence="1">2-keto-4-pentenoate hydratase</fullName>
    </submittedName>
</protein>
<name>A0A1I1HXW9_9RHOB</name>
<dbReference type="EMBL" id="FOLG01000003">
    <property type="protein sequence ID" value="SFC25800.1"/>
    <property type="molecule type" value="Genomic_DNA"/>
</dbReference>
<dbReference type="Proteomes" id="UP000198728">
    <property type="component" value="Unassembled WGS sequence"/>
</dbReference>
<reference evidence="1 2" key="1">
    <citation type="submission" date="2016-10" db="EMBL/GenBank/DDBJ databases">
        <authorList>
            <person name="de Groot N.N."/>
        </authorList>
    </citation>
    <scope>NUCLEOTIDE SEQUENCE [LARGE SCALE GENOMIC DNA]</scope>
    <source>
        <strain evidence="1 2">DSM 19548</strain>
    </source>
</reference>
<dbReference type="STRING" id="441112.SAMN04488094_103236"/>
<dbReference type="GO" id="GO:0005737">
    <property type="term" value="C:cytoplasm"/>
    <property type="evidence" value="ECO:0007669"/>
    <property type="project" value="TreeGrafter"/>
</dbReference>
<keyword evidence="2" id="KW-1185">Reference proteome</keyword>
<dbReference type="InterPro" id="IPR036663">
    <property type="entry name" value="Fumarylacetoacetase_C_sf"/>
</dbReference>
<proteinExistence type="predicted"/>
<dbReference type="PANTHER" id="PTHR30143">
    <property type="entry name" value="ACID HYDRATASE"/>
    <property type="match status" value="1"/>
</dbReference>
<dbReference type="SUPFAM" id="SSF56529">
    <property type="entry name" value="FAH"/>
    <property type="match status" value="1"/>
</dbReference>
<dbReference type="GO" id="GO:0008684">
    <property type="term" value="F:2-oxopent-4-enoate hydratase activity"/>
    <property type="evidence" value="ECO:0007669"/>
    <property type="project" value="TreeGrafter"/>
</dbReference>